<dbReference type="eggNOG" id="COG2267">
    <property type="taxonomic scope" value="Bacteria"/>
</dbReference>
<reference evidence="3 4" key="1">
    <citation type="journal article" date="2011" name="Stand. Genomic Sci.">
        <title>High quality draft genome sequence of Segniliparus rugosus CDC 945(T)= (ATCC BAA-974(T)).</title>
        <authorList>
            <person name="Earl A.M."/>
            <person name="Desjardins C.A."/>
            <person name="Fitzgerald M.G."/>
            <person name="Arachchi H.M."/>
            <person name="Zeng Q."/>
            <person name="Mehta T."/>
            <person name="Griggs A."/>
            <person name="Birren B.W."/>
            <person name="Toney N.C."/>
            <person name="Carr J."/>
            <person name="Posey J."/>
            <person name="Butler W.R."/>
        </authorList>
    </citation>
    <scope>NUCLEOTIDE SEQUENCE [LARGE SCALE GENOMIC DNA]</scope>
    <source>
        <strain evidence="4">ATCC BAA-974 / DSM 45345 / CCUG 50838 / CIP 108380 / JCM 13579 / CDC 945</strain>
    </source>
</reference>
<organism evidence="3 4">
    <name type="scientific">Segniliparus rugosus (strain ATCC BAA-974 / DSM 45345 / CCUG 50838 / CIP 108380 / JCM 13579 / CDC 945)</name>
    <dbReference type="NCBI Taxonomy" id="679197"/>
    <lineage>
        <taxon>Bacteria</taxon>
        <taxon>Bacillati</taxon>
        <taxon>Actinomycetota</taxon>
        <taxon>Actinomycetes</taxon>
        <taxon>Mycobacteriales</taxon>
        <taxon>Segniliparaceae</taxon>
        <taxon>Segniliparus</taxon>
    </lineage>
</organism>
<dbReference type="InterPro" id="IPR000073">
    <property type="entry name" value="AB_hydrolase_1"/>
</dbReference>
<dbReference type="PRINTS" id="PR00111">
    <property type="entry name" value="ABHYDROLASE"/>
</dbReference>
<gene>
    <name evidence="3" type="ORF">HMPREF9336_02755</name>
</gene>
<dbReference type="InterPro" id="IPR050266">
    <property type="entry name" value="AB_hydrolase_sf"/>
</dbReference>
<evidence type="ECO:0000313" key="4">
    <source>
        <dbReference type="Proteomes" id="UP000004816"/>
    </source>
</evidence>
<protein>
    <recommendedName>
        <fullName evidence="2">AB hydrolase-1 domain-containing protein</fullName>
    </recommendedName>
</protein>
<proteinExistence type="predicted"/>
<dbReference type="GO" id="GO:0016020">
    <property type="term" value="C:membrane"/>
    <property type="evidence" value="ECO:0007669"/>
    <property type="project" value="TreeGrafter"/>
</dbReference>
<dbReference type="GO" id="GO:0016787">
    <property type="term" value="F:hydrolase activity"/>
    <property type="evidence" value="ECO:0007669"/>
    <property type="project" value="UniProtKB-KW"/>
</dbReference>
<dbReference type="PANTHER" id="PTHR43798">
    <property type="entry name" value="MONOACYLGLYCEROL LIPASE"/>
    <property type="match status" value="1"/>
</dbReference>
<sequence length="358" mass="38437">MGFGIISDVSALLRLIRFALPPVGALASVATGGLLWPVKPQTRADFAPPKHPGRESWVESTGGVRLRVVEYGPADAPPLVFAHGWTCTAEVWLPQVHALAGEFRVIAYDQRGHGQSEGESGPFHVDLLGDDLSAVLGHTLREGERAVVAGHSMGGMTIMSWAARYPEEVPRRAKSVVLTATAVRELPSRIKIQPLTLFSSAGEETMKKAVSALSAALSAPLNLWLLRSAWATRFLVRHSVLCAEASDADVDRTAEMALTCARRSRGGWFQVLAFADLVAGLRNLTVPTVVVAGLQDRLLPVEHSYEMAAELVETGWLERLVVVPGSGHMVQLEATEQYNALLRETARTASSATAGAGR</sequence>
<keyword evidence="1" id="KW-0378">Hydrolase</keyword>
<dbReference type="EMBL" id="ACZI02000002">
    <property type="protein sequence ID" value="EFV12395.2"/>
    <property type="molecule type" value="Genomic_DNA"/>
</dbReference>
<evidence type="ECO:0000259" key="2">
    <source>
        <dbReference type="Pfam" id="PF00561"/>
    </source>
</evidence>
<keyword evidence="4" id="KW-1185">Reference proteome</keyword>
<dbReference type="HOGENOM" id="CLU_020336_6_1_11"/>
<dbReference type="Pfam" id="PF00561">
    <property type="entry name" value="Abhydrolase_1"/>
    <property type="match status" value="1"/>
</dbReference>
<dbReference type="Gene3D" id="3.40.50.1820">
    <property type="entry name" value="alpha/beta hydrolase"/>
    <property type="match status" value="1"/>
</dbReference>
<dbReference type="Proteomes" id="UP000004816">
    <property type="component" value="Unassembled WGS sequence"/>
</dbReference>
<name>E5XTD3_SEGRC</name>
<accession>E5XTD3</accession>
<dbReference type="AlphaFoldDB" id="E5XTD3"/>
<evidence type="ECO:0000313" key="3">
    <source>
        <dbReference type="EMBL" id="EFV12395.2"/>
    </source>
</evidence>
<evidence type="ECO:0000256" key="1">
    <source>
        <dbReference type="ARBA" id="ARBA00022801"/>
    </source>
</evidence>
<feature type="domain" description="AB hydrolase-1" evidence="2">
    <location>
        <begin position="77"/>
        <end position="334"/>
    </location>
</feature>
<dbReference type="STRING" id="679197.HMPREF9336_02755"/>
<comment type="caution">
    <text evidence="3">The sequence shown here is derived from an EMBL/GenBank/DDBJ whole genome shotgun (WGS) entry which is preliminary data.</text>
</comment>
<dbReference type="InterPro" id="IPR029058">
    <property type="entry name" value="AB_hydrolase_fold"/>
</dbReference>
<dbReference type="SUPFAM" id="SSF53474">
    <property type="entry name" value="alpha/beta-Hydrolases"/>
    <property type="match status" value="1"/>
</dbReference>
<dbReference type="PANTHER" id="PTHR43798:SF31">
    <property type="entry name" value="AB HYDROLASE SUPERFAMILY PROTEIN YCLE"/>
    <property type="match status" value="1"/>
</dbReference>